<dbReference type="AlphaFoldDB" id="A0AAV4LDQ5"/>
<accession>A0AAV4LDQ5</accession>
<keyword evidence="4" id="KW-0472">Membrane</keyword>
<dbReference type="Pfam" id="PF05105">
    <property type="entry name" value="Phage_holin_4_1"/>
    <property type="match status" value="1"/>
</dbReference>
<dbReference type="RefSeq" id="WP_282199132.1">
    <property type="nucleotide sequence ID" value="NZ_BOQE01000001.1"/>
</dbReference>
<keyword evidence="2" id="KW-0812">Transmembrane</keyword>
<evidence type="ECO:0000256" key="2">
    <source>
        <dbReference type="ARBA" id="ARBA00022692"/>
    </source>
</evidence>
<comment type="similarity">
    <text evidence="5">Belongs to the bacteriophage holin family. Cp-1 holin subfamily.</text>
</comment>
<keyword evidence="7" id="KW-1185">Reference proteome</keyword>
<sequence>MKLQDVYMFFGLLGAAIAPFFGGWDVTLKTLILFFIVDYISGMIAAGKAGELSSRRGLEGIKRKTAMMVAVVFANALDGLISPNVPVCRQAVIFACLGNEGISIIENLGRCGVPVPKVIIRFIYQLKDNSKGEEN</sequence>
<dbReference type="Proteomes" id="UP001057291">
    <property type="component" value="Unassembled WGS sequence"/>
</dbReference>
<dbReference type="NCBIfam" id="TIGR01593">
    <property type="entry name" value="holin_tox_secr"/>
    <property type="match status" value="1"/>
</dbReference>
<evidence type="ECO:0008006" key="8">
    <source>
        <dbReference type="Google" id="ProtNLM"/>
    </source>
</evidence>
<dbReference type="EMBL" id="BOQE01000001">
    <property type="protein sequence ID" value="GIM45974.1"/>
    <property type="molecule type" value="Genomic_DNA"/>
</dbReference>
<comment type="subcellular location">
    <subcellularLocation>
        <location evidence="1">Membrane</location>
        <topology evidence="1">Multi-pass membrane protein</topology>
    </subcellularLocation>
</comment>
<evidence type="ECO:0000256" key="4">
    <source>
        <dbReference type="ARBA" id="ARBA00023136"/>
    </source>
</evidence>
<gene>
    <name evidence="6" type="ORF">DNHGIG_15230</name>
</gene>
<protein>
    <recommendedName>
        <fullName evidence="8">Holin</fullName>
    </recommendedName>
</protein>
<evidence type="ECO:0000313" key="6">
    <source>
        <dbReference type="EMBL" id="GIM45974.1"/>
    </source>
</evidence>
<dbReference type="GO" id="GO:0016020">
    <property type="term" value="C:membrane"/>
    <property type="evidence" value="ECO:0007669"/>
    <property type="project" value="UniProtKB-SubCell"/>
</dbReference>
<name>A0AAV4LDQ5_9BACL</name>
<organism evidence="6 7">
    <name type="scientific">Collibacillus ludicampi</name>
    <dbReference type="NCBI Taxonomy" id="2771369"/>
    <lineage>
        <taxon>Bacteria</taxon>
        <taxon>Bacillati</taxon>
        <taxon>Bacillota</taxon>
        <taxon>Bacilli</taxon>
        <taxon>Bacillales</taxon>
        <taxon>Alicyclobacillaceae</taxon>
        <taxon>Collibacillus</taxon>
    </lineage>
</organism>
<proteinExistence type="inferred from homology"/>
<evidence type="ECO:0000313" key="7">
    <source>
        <dbReference type="Proteomes" id="UP001057291"/>
    </source>
</evidence>
<evidence type="ECO:0000256" key="1">
    <source>
        <dbReference type="ARBA" id="ARBA00004141"/>
    </source>
</evidence>
<keyword evidence="3" id="KW-1133">Transmembrane helix</keyword>
<comment type="caution">
    <text evidence="6">The sequence shown here is derived from an EMBL/GenBank/DDBJ whole genome shotgun (WGS) entry which is preliminary data.</text>
</comment>
<dbReference type="InterPro" id="IPR006480">
    <property type="entry name" value="Phage_holin_4_1"/>
</dbReference>
<evidence type="ECO:0000256" key="5">
    <source>
        <dbReference type="ARBA" id="ARBA00023600"/>
    </source>
</evidence>
<reference evidence="6" key="1">
    <citation type="journal article" date="2023" name="Int. J. Syst. Evol. Microbiol.">
        <title>Collibacillus ludicampi gen. nov., sp. nov., a new soil bacterium of the family Alicyclobacillaceae.</title>
        <authorList>
            <person name="Jojima T."/>
            <person name="Ioku Y."/>
            <person name="Fukuta Y."/>
            <person name="Shirasaka N."/>
            <person name="Matsumura Y."/>
            <person name="Mori M."/>
        </authorList>
    </citation>
    <scope>NUCLEOTIDE SEQUENCE</scope>
    <source>
        <strain evidence="6">TP075</strain>
    </source>
</reference>
<evidence type="ECO:0000256" key="3">
    <source>
        <dbReference type="ARBA" id="ARBA00022989"/>
    </source>
</evidence>